<proteinExistence type="predicted"/>
<organism evidence="4 5">
    <name type="scientific">Helobdella robusta</name>
    <name type="common">Californian leech</name>
    <dbReference type="NCBI Taxonomy" id="6412"/>
    <lineage>
        <taxon>Eukaryota</taxon>
        <taxon>Metazoa</taxon>
        <taxon>Spiralia</taxon>
        <taxon>Lophotrochozoa</taxon>
        <taxon>Annelida</taxon>
        <taxon>Clitellata</taxon>
        <taxon>Hirudinea</taxon>
        <taxon>Rhynchobdellida</taxon>
        <taxon>Glossiphoniidae</taxon>
        <taxon>Helobdella</taxon>
    </lineage>
</organism>
<dbReference type="EMBL" id="AMQM01005390">
    <property type="status" value="NOT_ANNOTATED_CDS"/>
    <property type="molecule type" value="Genomic_DNA"/>
</dbReference>
<keyword evidence="5" id="KW-1185">Reference proteome</keyword>
<dbReference type="InParanoid" id="T1F9H1"/>
<feature type="compositionally biased region" description="Basic and acidic residues" evidence="1">
    <location>
        <begin position="381"/>
        <end position="392"/>
    </location>
</feature>
<feature type="chain" id="PRO_5010980378" description="Ig-like domain-containing protein" evidence="2">
    <location>
        <begin position="27"/>
        <end position="670"/>
    </location>
</feature>
<feature type="compositionally biased region" description="Acidic residues" evidence="1">
    <location>
        <begin position="495"/>
        <end position="517"/>
    </location>
</feature>
<evidence type="ECO:0000313" key="4">
    <source>
        <dbReference type="EnsemblMetazoa" id="HelroP175651"/>
    </source>
</evidence>
<dbReference type="RefSeq" id="XP_009021306.1">
    <property type="nucleotide sequence ID" value="XM_009023058.1"/>
</dbReference>
<protein>
    <recommendedName>
        <fullName evidence="6">Ig-like domain-containing protein</fullName>
    </recommendedName>
</protein>
<evidence type="ECO:0000256" key="2">
    <source>
        <dbReference type="SAM" id="SignalP"/>
    </source>
</evidence>
<evidence type="ECO:0000256" key="1">
    <source>
        <dbReference type="SAM" id="MobiDB-lite"/>
    </source>
</evidence>
<reference evidence="4" key="3">
    <citation type="submission" date="2015-06" db="UniProtKB">
        <authorList>
            <consortium name="EnsemblMetazoa"/>
        </authorList>
    </citation>
    <scope>IDENTIFICATION</scope>
</reference>
<reference evidence="5" key="1">
    <citation type="submission" date="2012-12" db="EMBL/GenBank/DDBJ databases">
        <authorList>
            <person name="Hellsten U."/>
            <person name="Grimwood J."/>
            <person name="Chapman J.A."/>
            <person name="Shapiro H."/>
            <person name="Aerts A."/>
            <person name="Otillar R.P."/>
            <person name="Terry A.Y."/>
            <person name="Boore J.L."/>
            <person name="Simakov O."/>
            <person name="Marletaz F."/>
            <person name="Cho S.-J."/>
            <person name="Edsinger-Gonzales E."/>
            <person name="Havlak P."/>
            <person name="Kuo D.-H."/>
            <person name="Larsson T."/>
            <person name="Lv J."/>
            <person name="Arendt D."/>
            <person name="Savage R."/>
            <person name="Osoegawa K."/>
            <person name="de Jong P."/>
            <person name="Lindberg D.R."/>
            <person name="Seaver E.C."/>
            <person name="Weisblat D.A."/>
            <person name="Putnam N.H."/>
            <person name="Grigoriev I.V."/>
            <person name="Rokhsar D.S."/>
        </authorList>
    </citation>
    <scope>NUCLEOTIDE SEQUENCE</scope>
</reference>
<evidence type="ECO:0000313" key="3">
    <source>
        <dbReference type="EMBL" id="ESO00669.1"/>
    </source>
</evidence>
<dbReference type="KEGG" id="hro:HELRODRAFT_175651"/>
<feature type="region of interest" description="Disordered" evidence="1">
    <location>
        <begin position="495"/>
        <end position="552"/>
    </location>
</feature>
<feature type="region of interest" description="Disordered" evidence="1">
    <location>
        <begin position="333"/>
        <end position="358"/>
    </location>
</feature>
<sequence length="670" mass="76111">MRIKISMTCWLFLMLSNAMLSREVQGMTDLLGVEENEQFWRRKIFYNQPSFKMLKRQLIYSSANSKDGGGLIQSIHMVFSSDKQIDVRWFRSESTNSDPNFKLNLLRSGEVWAAKLDFVGLSLLKDFVTIFSSKDGSIHYQLNTKIDTKSISGSTNHVSLIQSPDWLISPPNEVTFEIGQNGGFADELELLKSKKLQQAAESQQQHRRIQHNSNSGLSRKQHSKKSSLKWDFQSIINYHRDTTARTESTDEGILVGKKYKMPGDTNNTIYYVGMHVFNASQSESGKYLCRFERRHDTLVHLSRVTGLSANEISSRRSKPNYFTASNFKSEVDDVSNENAGDHGEVSRRKSTKKNKKTKIINRDKRQALKLIQSLQDFGPNTEKERDYKRDTANRNSSSSSNFNNDIHIELISCDDGLITDGVVRLFRNRPTCLRCRAVDSSGKKFPSVSIFKNDVDLADIFSAQISSNKMNLIRKKKRSVDGGAIAATATAADDNYDDDYDDDIDEDDYNSDDDNGENVDNSNYDVVSRDNNDEDGDGDFKRVNGEQISKKRSKRANDIMLKINKYYSKNKGDDNYDDEEDSNIPKVDRLSYCSYHHNHNSHNQPQQKHFNNKCVGVSKFINVLDGGVSEMTLTFHRPSTHTLTPGHGYSCKASSGSLSARIDFRIEISK</sequence>
<dbReference type="EnsemblMetazoa" id="HelroT175651">
    <property type="protein sequence ID" value="HelroP175651"/>
    <property type="gene ID" value="HelroG175651"/>
</dbReference>
<dbReference type="GeneID" id="20205470"/>
<dbReference type="AlphaFoldDB" id="T1F9H1"/>
<dbReference type="EMBL" id="KB096900">
    <property type="protein sequence ID" value="ESO00669.1"/>
    <property type="molecule type" value="Genomic_DNA"/>
</dbReference>
<accession>T1F9H1</accession>
<reference evidence="3 5" key="2">
    <citation type="journal article" date="2013" name="Nature">
        <title>Insights into bilaterian evolution from three spiralian genomes.</title>
        <authorList>
            <person name="Simakov O."/>
            <person name="Marletaz F."/>
            <person name="Cho S.J."/>
            <person name="Edsinger-Gonzales E."/>
            <person name="Havlak P."/>
            <person name="Hellsten U."/>
            <person name="Kuo D.H."/>
            <person name="Larsson T."/>
            <person name="Lv J."/>
            <person name="Arendt D."/>
            <person name="Savage R."/>
            <person name="Osoegawa K."/>
            <person name="de Jong P."/>
            <person name="Grimwood J."/>
            <person name="Chapman J.A."/>
            <person name="Shapiro H."/>
            <person name="Aerts A."/>
            <person name="Otillar R.P."/>
            <person name="Terry A.Y."/>
            <person name="Boore J.L."/>
            <person name="Grigoriev I.V."/>
            <person name="Lindberg D.R."/>
            <person name="Seaver E.C."/>
            <person name="Weisblat D.A."/>
            <person name="Putnam N.H."/>
            <person name="Rokhsar D.S."/>
        </authorList>
    </citation>
    <scope>NUCLEOTIDE SEQUENCE</scope>
</reference>
<feature type="signal peptide" evidence="2">
    <location>
        <begin position="1"/>
        <end position="26"/>
    </location>
</feature>
<evidence type="ECO:0008006" key="6">
    <source>
        <dbReference type="Google" id="ProtNLM"/>
    </source>
</evidence>
<gene>
    <name evidence="4" type="primary">20205470</name>
    <name evidence="3" type="ORF">HELRODRAFT_175651</name>
</gene>
<evidence type="ECO:0000313" key="5">
    <source>
        <dbReference type="Proteomes" id="UP000015101"/>
    </source>
</evidence>
<name>T1F9H1_HELRO</name>
<dbReference type="Proteomes" id="UP000015101">
    <property type="component" value="Unassembled WGS sequence"/>
</dbReference>
<feature type="compositionally biased region" description="Basic residues" evidence="1">
    <location>
        <begin position="348"/>
        <end position="358"/>
    </location>
</feature>
<dbReference type="HOGENOM" id="CLU_410086_0_0_1"/>
<feature type="region of interest" description="Disordered" evidence="1">
    <location>
        <begin position="379"/>
        <end position="399"/>
    </location>
</feature>
<keyword evidence="2" id="KW-0732">Signal</keyword>
<dbReference type="CTD" id="20205470"/>
<feature type="region of interest" description="Disordered" evidence="1">
    <location>
        <begin position="197"/>
        <end position="225"/>
    </location>
</feature>